<evidence type="ECO:0000313" key="2">
    <source>
        <dbReference type="EMBL" id="EJK71636.1"/>
    </source>
</evidence>
<proteinExistence type="predicted"/>
<evidence type="ECO:0000256" key="1">
    <source>
        <dbReference type="SAM" id="MobiDB-lite"/>
    </source>
</evidence>
<dbReference type="Proteomes" id="UP000266841">
    <property type="component" value="Unassembled WGS sequence"/>
</dbReference>
<keyword evidence="3" id="KW-1185">Reference proteome</keyword>
<comment type="caution">
    <text evidence="2">The sequence shown here is derived from an EMBL/GenBank/DDBJ whole genome shotgun (WGS) entry which is preliminary data.</text>
</comment>
<accession>K0TDT9</accession>
<protein>
    <submittedName>
        <fullName evidence="2">Uncharacterized protein</fullName>
    </submittedName>
</protein>
<organism evidence="2 3">
    <name type="scientific">Thalassiosira oceanica</name>
    <name type="common">Marine diatom</name>
    <dbReference type="NCBI Taxonomy" id="159749"/>
    <lineage>
        <taxon>Eukaryota</taxon>
        <taxon>Sar</taxon>
        <taxon>Stramenopiles</taxon>
        <taxon>Ochrophyta</taxon>
        <taxon>Bacillariophyta</taxon>
        <taxon>Coscinodiscophyceae</taxon>
        <taxon>Thalassiosirophycidae</taxon>
        <taxon>Thalassiosirales</taxon>
        <taxon>Thalassiosiraceae</taxon>
        <taxon>Thalassiosira</taxon>
    </lineage>
</organism>
<reference evidence="2 3" key="1">
    <citation type="journal article" date="2012" name="Genome Biol.">
        <title>Genome and low-iron response of an oceanic diatom adapted to chronic iron limitation.</title>
        <authorList>
            <person name="Lommer M."/>
            <person name="Specht M."/>
            <person name="Roy A.S."/>
            <person name="Kraemer L."/>
            <person name="Andreson R."/>
            <person name="Gutowska M.A."/>
            <person name="Wolf J."/>
            <person name="Bergner S.V."/>
            <person name="Schilhabel M.B."/>
            <person name="Klostermeier U.C."/>
            <person name="Beiko R.G."/>
            <person name="Rosenstiel P."/>
            <person name="Hippler M."/>
            <person name="Laroche J."/>
        </authorList>
    </citation>
    <scope>NUCLEOTIDE SEQUENCE [LARGE SCALE GENOMIC DNA]</scope>
    <source>
        <strain evidence="2 3">CCMP1005</strain>
    </source>
</reference>
<dbReference type="EMBL" id="AGNL01006985">
    <property type="protein sequence ID" value="EJK71636.1"/>
    <property type="molecule type" value="Genomic_DNA"/>
</dbReference>
<feature type="region of interest" description="Disordered" evidence="1">
    <location>
        <begin position="325"/>
        <end position="366"/>
    </location>
</feature>
<evidence type="ECO:0000313" key="3">
    <source>
        <dbReference type="Proteomes" id="UP000266841"/>
    </source>
</evidence>
<sequence>MLFSTSTTDILRRVVGLNSIADCLGADGYVDTNRYLDMMTDMLNEDFNEVEELLSCEPINDPPDESKQPKKRSKRIILARRDANGELEAIPPRESMWYHMYVDCPQTDDTRWLNKFRRRFRLPYASFLSFVEEAKDQFQHQVIFLSQSSSALRTVLFSAVGFCTVQKSTTPVQKQTRRGAASRSLRVAVGQRQEAAMPAVAADGAAISRIFCSYDLGNSRRWKFDSLFCGTPWVARSYKGVFNTLCRWKDEPDIYSGRWCVRGNRRSAQLRSSGSTRPLTTKLRDKCRSSGKTTDFLRVVDCLTVTFIDVQMQETSYTTWISTSQVQHSTGSGRRRGHGLGRGRGRGRLSTSRRGNEQWEGEADDNAEEEEYLLRRNLFHEMQGHVRSEKNDEVLDKRMINDWQGDNRDQGGGGIVLDQGTVDLSNNAGRRGDNNGANGAVICVEKNFNVARTNSGPRDILAPKIYDPICYVSRLQR</sequence>
<gene>
    <name evidence="2" type="ORF">THAOC_06903</name>
</gene>
<dbReference type="OrthoDB" id="56151at2759"/>
<name>K0TDT9_THAOC</name>
<feature type="compositionally biased region" description="Basic residues" evidence="1">
    <location>
        <begin position="333"/>
        <end position="347"/>
    </location>
</feature>
<dbReference type="AlphaFoldDB" id="K0TDT9"/>